<organism evidence="1">
    <name type="scientific">marine sediment metagenome</name>
    <dbReference type="NCBI Taxonomy" id="412755"/>
    <lineage>
        <taxon>unclassified sequences</taxon>
        <taxon>metagenomes</taxon>
        <taxon>ecological metagenomes</taxon>
    </lineage>
</organism>
<accession>A0A0F9CXU5</accession>
<proteinExistence type="predicted"/>
<sequence length="82" mass="9019">MGLYALSESGDMTTSITFTVEQDTIIYTDDILVAPDKTVIDIDYLDTIFGDMPVDLSDINYTLQILLGNGNWANLTTIQPAL</sequence>
<name>A0A0F9CXU5_9ZZZZ</name>
<dbReference type="AlphaFoldDB" id="A0A0F9CXU5"/>
<gene>
    <name evidence="1" type="ORF">LCGC14_2555540</name>
</gene>
<evidence type="ECO:0000313" key="1">
    <source>
        <dbReference type="EMBL" id="KKL10466.1"/>
    </source>
</evidence>
<dbReference type="EMBL" id="LAZR01042050">
    <property type="protein sequence ID" value="KKL10466.1"/>
    <property type="molecule type" value="Genomic_DNA"/>
</dbReference>
<comment type="caution">
    <text evidence="1">The sequence shown here is derived from an EMBL/GenBank/DDBJ whole genome shotgun (WGS) entry which is preliminary data.</text>
</comment>
<reference evidence="1" key="1">
    <citation type="journal article" date="2015" name="Nature">
        <title>Complex archaea that bridge the gap between prokaryotes and eukaryotes.</title>
        <authorList>
            <person name="Spang A."/>
            <person name="Saw J.H."/>
            <person name="Jorgensen S.L."/>
            <person name="Zaremba-Niedzwiedzka K."/>
            <person name="Martijn J."/>
            <person name="Lind A.E."/>
            <person name="van Eijk R."/>
            <person name="Schleper C."/>
            <person name="Guy L."/>
            <person name="Ettema T.J."/>
        </authorList>
    </citation>
    <scope>NUCLEOTIDE SEQUENCE</scope>
</reference>
<protein>
    <submittedName>
        <fullName evidence="1">Uncharacterized protein</fullName>
    </submittedName>
</protein>